<dbReference type="KEGG" id="mpu:MYPU_0990"/>
<dbReference type="InterPro" id="IPR008995">
    <property type="entry name" value="Mo/tungstate-bd_C_term_dom"/>
</dbReference>
<gene>
    <name evidence="9" type="ordered locus">MYPU_0990</name>
</gene>
<organism evidence="10">
    <name type="scientific">Mycoplasmopsis pulmonis (strain UAB CTIP)</name>
    <name type="common">Mycoplasma pulmonis</name>
    <dbReference type="NCBI Taxonomy" id="272635"/>
    <lineage>
        <taxon>Bacteria</taxon>
        <taxon>Bacillati</taxon>
        <taxon>Mycoplasmatota</taxon>
        <taxon>Mycoplasmoidales</taxon>
        <taxon>Metamycoplasmataceae</taxon>
        <taxon>Mycoplasmopsis</taxon>
    </lineage>
</organism>
<dbReference type="PANTHER" id="PTHR43875:SF15">
    <property type="entry name" value="TREHALOSE IMPORT ATP-BINDING PROTEIN SUGC"/>
    <property type="match status" value="1"/>
</dbReference>
<evidence type="ECO:0000256" key="5">
    <source>
        <dbReference type="ARBA" id="ARBA00022967"/>
    </source>
</evidence>
<sequence>MKQLNKQKTIIPSFLSSMKNDIVNEQNQQENQSYILELKNVNKIYPNGFQAIFKTNLKVKKGEFLSLLGPSGCGKSTILRIIAGLENPNQGEVFINDLNVTYSEPALRNLTMVFQNYALFPHLSVRKNISYGLDANKNKVIQDGQYWQKLNFLKNEINEINWKITNINLIDKHKKELEKNKVKRKKLIKKYKEISKQKNSKDKLNNLLAKITFLESKIEFKKDIIKNFESLKDLVESLKQKKKLFKSNIKKFKQDKEDLNKNKIKKIINKKVEEAAKLLGIEFYLNHKPSELSGGQRQRVALGRSIVNSPILFLMDEPLSNLDAQLRATMRQEIRKLHERINSGTIYVTHDQVEAMTMSDKLAVMNDGFILQIGSPKEVFTNPSCLFVAKFVGSPAMNLIEGIYKNQKFISQNGLEINLPKYKCKYLEENQKITIGIRPTDFSTDENVFHSYQNKQKVKITSKELLGNEIQYKASVVPSNEQISFITSSYDDFKVNQEIEIFMILSRLHIFDTHSSIALTSKINLETIEALENWLNSTSKIFLRRLILEKSKNKNTKKSLIKTAYLAIKKQIQKTQKGKWNEKKNF</sequence>
<dbReference type="SUPFAM" id="SSF52540">
    <property type="entry name" value="P-loop containing nucleoside triphosphate hydrolases"/>
    <property type="match status" value="1"/>
</dbReference>
<dbReference type="InterPro" id="IPR027417">
    <property type="entry name" value="P-loop_NTPase"/>
</dbReference>
<dbReference type="GO" id="GO:0016887">
    <property type="term" value="F:ATP hydrolysis activity"/>
    <property type="evidence" value="ECO:0007669"/>
    <property type="project" value="InterPro"/>
</dbReference>
<dbReference type="eggNOG" id="COG3839">
    <property type="taxonomic scope" value="Bacteria"/>
</dbReference>
<dbReference type="Pfam" id="PF00005">
    <property type="entry name" value="ABC_tran"/>
    <property type="match status" value="2"/>
</dbReference>
<feature type="coiled-coil region" evidence="7">
    <location>
        <begin position="170"/>
        <end position="262"/>
    </location>
</feature>
<evidence type="ECO:0000256" key="4">
    <source>
        <dbReference type="ARBA" id="ARBA00022840"/>
    </source>
</evidence>
<evidence type="ECO:0000256" key="6">
    <source>
        <dbReference type="ARBA" id="ARBA00023136"/>
    </source>
</evidence>
<dbReference type="AlphaFoldDB" id="Q98RB1"/>
<dbReference type="SMART" id="SM00382">
    <property type="entry name" value="AAA"/>
    <property type="match status" value="1"/>
</dbReference>
<evidence type="ECO:0000256" key="3">
    <source>
        <dbReference type="ARBA" id="ARBA00022741"/>
    </source>
</evidence>
<proteinExistence type="predicted"/>
<dbReference type="Pfam" id="PF17912">
    <property type="entry name" value="OB_MalK"/>
    <property type="match status" value="1"/>
</dbReference>
<dbReference type="InterPro" id="IPR012340">
    <property type="entry name" value="NA-bd_OB-fold"/>
</dbReference>
<dbReference type="InterPro" id="IPR003593">
    <property type="entry name" value="AAA+_ATPase"/>
</dbReference>
<dbReference type="BioCyc" id="MPUL272635:G1GT6-98-MONOMER"/>
<dbReference type="GO" id="GO:0005524">
    <property type="term" value="F:ATP binding"/>
    <property type="evidence" value="ECO:0007669"/>
    <property type="project" value="UniProtKB-KW"/>
</dbReference>
<evidence type="ECO:0000259" key="8">
    <source>
        <dbReference type="PROSITE" id="PS50893"/>
    </source>
</evidence>
<dbReference type="HOGENOM" id="CLU_000604_1_1_14"/>
<evidence type="ECO:0000313" key="9">
    <source>
        <dbReference type="EMBL" id="CAC13272.1"/>
    </source>
</evidence>
<dbReference type="Proteomes" id="UP000000528">
    <property type="component" value="Chromosome"/>
</dbReference>
<keyword evidence="2" id="KW-1003">Cell membrane</keyword>
<dbReference type="PROSITE" id="PS00211">
    <property type="entry name" value="ABC_TRANSPORTER_1"/>
    <property type="match status" value="1"/>
</dbReference>
<reference evidence="9 10" key="1">
    <citation type="journal article" date="2001" name="Nucleic Acids Res.">
        <title>The complete genome sequence of the murine respiratory pathogen Mycoplasma pulmonis.</title>
        <authorList>
            <person name="Chambaud I."/>
            <person name="Heilig R."/>
            <person name="Ferris S."/>
            <person name="Barbe V."/>
            <person name="Samson D."/>
            <person name="Galisson F."/>
            <person name="Moszer I."/>
            <person name="Dybvig K."/>
            <person name="Wroblewski H."/>
            <person name="Viari A."/>
            <person name="Rocha E.P.C."/>
            <person name="Blanchard A."/>
        </authorList>
    </citation>
    <scope>NUCLEOTIDE SEQUENCE [LARGE SCALE GENOMIC DNA]</scope>
    <source>
        <strain evidence="9 10">UAB CTIP</strain>
    </source>
</reference>
<dbReference type="PIR" id="C90524">
    <property type="entry name" value="C90524"/>
</dbReference>
<keyword evidence="1" id="KW-0813">Transport</keyword>
<keyword evidence="4 9" id="KW-0067">ATP-binding</keyword>
<accession>Q98RB1</accession>
<dbReference type="RefSeq" id="WP_010924903.1">
    <property type="nucleotide sequence ID" value="NC_002771.1"/>
</dbReference>
<dbReference type="InterPro" id="IPR017871">
    <property type="entry name" value="ABC_transporter-like_CS"/>
</dbReference>
<evidence type="ECO:0000256" key="7">
    <source>
        <dbReference type="SAM" id="Coils"/>
    </source>
</evidence>
<dbReference type="Gene3D" id="3.40.50.300">
    <property type="entry name" value="P-loop containing nucleotide triphosphate hydrolases"/>
    <property type="match status" value="2"/>
</dbReference>
<keyword evidence="10" id="KW-1185">Reference proteome</keyword>
<dbReference type="InterPro" id="IPR047641">
    <property type="entry name" value="ABC_transpr_MalK/UgpC-like"/>
</dbReference>
<dbReference type="Gene3D" id="2.40.50.140">
    <property type="entry name" value="Nucleic acid-binding proteins"/>
    <property type="match status" value="1"/>
</dbReference>
<keyword evidence="7" id="KW-0175">Coiled coil</keyword>
<dbReference type="GO" id="GO:0055052">
    <property type="term" value="C:ATP-binding cassette (ABC) transporter complex, substrate-binding subunit-containing"/>
    <property type="evidence" value="ECO:0007669"/>
    <property type="project" value="TreeGrafter"/>
</dbReference>
<name>Q98RB1_MYCPU</name>
<evidence type="ECO:0000256" key="1">
    <source>
        <dbReference type="ARBA" id="ARBA00022448"/>
    </source>
</evidence>
<dbReference type="Gene3D" id="2.40.50.100">
    <property type="match status" value="1"/>
</dbReference>
<evidence type="ECO:0000313" key="10">
    <source>
        <dbReference type="Proteomes" id="UP000000528"/>
    </source>
</evidence>
<dbReference type="PANTHER" id="PTHR43875">
    <property type="entry name" value="MALTODEXTRIN IMPORT ATP-BINDING PROTEIN MSMX"/>
    <property type="match status" value="1"/>
</dbReference>
<protein>
    <submittedName>
        <fullName evidence="9">MULTIPLE SUGAR ABC TRANSPORTER ATP-BINDING PROTEIN</fullName>
    </submittedName>
</protein>
<evidence type="ECO:0000256" key="2">
    <source>
        <dbReference type="ARBA" id="ARBA00022475"/>
    </source>
</evidence>
<keyword evidence="6" id="KW-0472">Membrane</keyword>
<feature type="domain" description="ABC transporter" evidence="8">
    <location>
        <begin position="36"/>
        <end position="392"/>
    </location>
</feature>
<dbReference type="InterPro" id="IPR003439">
    <property type="entry name" value="ABC_transporter-like_ATP-bd"/>
</dbReference>
<keyword evidence="3" id="KW-0547">Nucleotide-binding</keyword>
<dbReference type="EMBL" id="AL445563">
    <property type="protein sequence ID" value="CAC13272.1"/>
    <property type="molecule type" value="Genomic_DNA"/>
</dbReference>
<dbReference type="STRING" id="272635.gene:17576679"/>
<keyword evidence="5" id="KW-1278">Translocase</keyword>
<dbReference type="PROSITE" id="PS50893">
    <property type="entry name" value="ABC_TRANSPORTER_2"/>
    <property type="match status" value="1"/>
</dbReference>
<dbReference type="InterPro" id="IPR040582">
    <property type="entry name" value="OB_MalK-like"/>
</dbReference>
<dbReference type="SUPFAM" id="SSF50331">
    <property type="entry name" value="MOP-like"/>
    <property type="match status" value="1"/>
</dbReference>